<keyword evidence="1" id="KW-1188">Viral release from host cell</keyword>
<evidence type="ECO:0000313" key="5">
    <source>
        <dbReference type="Proteomes" id="UP001500604"/>
    </source>
</evidence>
<dbReference type="NCBIfam" id="TIGR01630">
    <property type="entry name" value="psiM2_ORF9"/>
    <property type="match status" value="1"/>
</dbReference>
<comment type="caution">
    <text evidence="4">The sequence shown here is derived from an EMBL/GenBank/DDBJ whole genome shotgun (WGS) entry which is preliminary data.</text>
</comment>
<evidence type="ECO:0000259" key="3">
    <source>
        <dbReference type="Pfam" id="PF17289"/>
    </source>
</evidence>
<accession>A0ABP8VAV1</accession>
<organism evidence="4 5">
    <name type="scientific">Kistimonas scapharcae</name>
    <dbReference type="NCBI Taxonomy" id="1036133"/>
    <lineage>
        <taxon>Bacteria</taxon>
        <taxon>Pseudomonadati</taxon>
        <taxon>Pseudomonadota</taxon>
        <taxon>Gammaproteobacteria</taxon>
        <taxon>Oceanospirillales</taxon>
        <taxon>Endozoicomonadaceae</taxon>
        <taxon>Kistimonas</taxon>
    </lineage>
</organism>
<name>A0ABP8VAV1_9GAMM</name>
<dbReference type="InterPro" id="IPR035421">
    <property type="entry name" value="Terminase_6C"/>
</dbReference>
<dbReference type="Gene3D" id="3.30.420.240">
    <property type="match status" value="1"/>
</dbReference>
<gene>
    <name evidence="4" type="ORF">GCM10023116_48050</name>
</gene>
<dbReference type="EMBL" id="BAABFL010000477">
    <property type="protein sequence ID" value="GAA4652521.1"/>
    <property type="molecule type" value="Genomic_DNA"/>
</dbReference>
<dbReference type="Proteomes" id="UP001500604">
    <property type="component" value="Unassembled WGS sequence"/>
</dbReference>
<dbReference type="Pfam" id="PF17289">
    <property type="entry name" value="Terminase_6C"/>
    <property type="match status" value="1"/>
</dbReference>
<proteinExistence type="predicted"/>
<reference evidence="5" key="1">
    <citation type="journal article" date="2019" name="Int. J. Syst. Evol. Microbiol.">
        <title>The Global Catalogue of Microorganisms (GCM) 10K type strain sequencing project: providing services to taxonomists for standard genome sequencing and annotation.</title>
        <authorList>
            <consortium name="The Broad Institute Genomics Platform"/>
            <consortium name="The Broad Institute Genome Sequencing Center for Infectious Disease"/>
            <person name="Wu L."/>
            <person name="Ma J."/>
        </authorList>
    </citation>
    <scope>NUCLEOTIDE SEQUENCE [LARGE SCALE GENOMIC DNA]</scope>
    <source>
        <strain evidence="5">JCM 17805</strain>
    </source>
</reference>
<evidence type="ECO:0000256" key="2">
    <source>
        <dbReference type="SAM" id="MobiDB-lite"/>
    </source>
</evidence>
<feature type="domain" description="Terminase large subunit gp17-like C-terminal" evidence="3">
    <location>
        <begin position="364"/>
        <end position="506"/>
    </location>
</feature>
<dbReference type="InterPro" id="IPR006517">
    <property type="entry name" value="Phage_terminase_lsu-like_C"/>
</dbReference>
<dbReference type="RefSeq" id="WP_345199106.1">
    <property type="nucleotide sequence ID" value="NZ_BAABFL010000477.1"/>
</dbReference>
<evidence type="ECO:0000313" key="4">
    <source>
        <dbReference type="EMBL" id="GAA4652521.1"/>
    </source>
</evidence>
<feature type="compositionally biased region" description="Basic and acidic residues" evidence="2">
    <location>
        <begin position="544"/>
        <end position="561"/>
    </location>
</feature>
<keyword evidence="5" id="KW-1185">Reference proteome</keyword>
<evidence type="ECO:0000256" key="1">
    <source>
        <dbReference type="ARBA" id="ARBA00022612"/>
    </source>
</evidence>
<sequence length="584" mass="66295">MTLSRKEAARHLLKLHKAEASYAGYIELLHPGFTLTPFQRLLVTALDLLEKDELRADFLDVHLRGKTPDLNARTINNLMVNMPPRHGKSSYITVDFPSYYMGRNPCRYTMSCSYNSELATGFGRQVRENAANPVTAQVFPAFGMSKTSRAADAWHTTLGGAYYGVGIGGTTTGRPANLLIIDDPIKSREEAESATMRRKVWDFYTGSLSNRRQPDVQGSPPKTIVVLTRWHVDDLAGKIMETEEWKNGEWLHINFRAIEEREVIVERTSRRALPEDHPDYLDAKTFRTTSPSKRYIEKKAIRDVPLWPERFPLAFLYAQRKLNPRDFESLYQQNPYIEGGNILKSEYWRYYDQPLDHYLSIIMAADTAFKKNSQNDYSVLAIGGLTPHGDIHLLDLFRGRWDFPELKHKITTLYATWRSRGMRAVHIEDAASGQSLIQELRKNSGVAIVPKKVERDKVARVSSITDIIEAGRVWLPATAPWLDEFISECLAFPASTHDDQVDAFYILVDALSRIHMSPADFDIPINLRGSLRRTGTSALDDLMAPDREPDRDISWTKDKADSPFGGSLNHSFGLNSKSWKGWGG</sequence>
<protein>
    <recommendedName>
        <fullName evidence="3">Terminase large subunit gp17-like C-terminal domain-containing protein</fullName>
    </recommendedName>
</protein>
<feature type="region of interest" description="Disordered" evidence="2">
    <location>
        <begin position="541"/>
        <end position="568"/>
    </location>
</feature>